<dbReference type="InterPro" id="IPR006913">
    <property type="entry name" value="CENP-V/GFA"/>
</dbReference>
<protein>
    <submittedName>
        <fullName evidence="6">GFA family protein</fullName>
    </submittedName>
</protein>
<dbReference type="PANTHER" id="PTHR33337">
    <property type="entry name" value="GFA DOMAIN-CONTAINING PROTEIN"/>
    <property type="match status" value="1"/>
</dbReference>
<accession>A0ABY9EFU8</accession>
<organism evidence="6 7">
    <name type="scientific">Microbulbifer spongiae</name>
    <dbReference type="NCBI Taxonomy" id="2944933"/>
    <lineage>
        <taxon>Bacteria</taxon>
        <taxon>Pseudomonadati</taxon>
        <taxon>Pseudomonadota</taxon>
        <taxon>Gammaproteobacteria</taxon>
        <taxon>Cellvibrionales</taxon>
        <taxon>Microbulbiferaceae</taxon>
        <taxon>Microbulbifer</taxon>
    </lineage>
</organism>
<proteinExistence type="inferred from homology"/>
<keyword evidence="2" id="KW-0479">Metal-binding</keyword>
<dbReference type="PANTHER" id="PTHR33337:SF40">
    <property type="entry name" value="CENP-V_GFA DOMAIN-CONTAINING PROTEIN-RELATED"/>
    <property type="match status" value="1"/>
</dbReference>
<reference evidence="6 7" key="1">
    <citation type="submission" date="2022-05" db="EMBL/GenBank/DDBJ databases">
        <title>Microbulbifer sp. nov., isolated from sponge.</title>
        <authorList>
            <person name="Gao L."/>
        </authorList>
    </citation>
    <scope>NUCLEOTIDE SEQUENCE [LARGE SCALE GENOMIC DNA]</scope>
    <source>
        <strain evidence="6 7">MI-G</strain>
    </source>
</reference>
<dbReference type="InterPro" id="IPR011057">
    <property type="entry name" value="Mss4-like_sf"/>
</dbReference>
<evidence type="ECO:0000313" key="6">
    <source>
        <dbReference type="EMBL" id="WKD50240.1"/>
    </source>
</evidence>
<dbReference type="SUPFAM" id="SSF51316">
    <property type="entry name" value="Mss4-like"/>
    <property type="match status" value="1"/>
</dbReference>
<evidence type="ECO:0000256" key="4">
    <source>
        <dbReference type="ARBA" id="ARBA00023239"/>
    </source>
</evidence>
<comment type="similarity">
    <text evidence="1">Belongs to the Gfa family.</text>
</comment>
<evidence type="ECO:0000313" key="7">
    <source>
        <dbReference type="Proteomes" id="UP001321520"/>
    </source>
</evidence>
<dbReference type="PROSITE" id="PS51891">
    <property type="entry name" value="CENP_V_GFA"/>
    <property type="match status" value="1"/>
</dbReference>
<keyword evidence="7" id="KW-1185">Reference proteome</keyword>
<evidence type="ECO:0000256" key="2">
    <source>
        <dbReference type="ARBA" id="ARBA00022723"/>
    </source>
</evidence>
<dbReference type="RefSeq" id="WP_301416353.1">
    <property type="nucleotide sequence ID" value="NZ_CP098023.1"/>
</dbReference>
<dbReference type="Proteomes" id="UP001321520">
    <property type="component" value="Chromosome"/>
</dbReference>
<keyword evidence="4" id="KW-0456">Lyase</keyword>
<feature type="domain" description="CENP-V/GFA" evidence="5">
    <location>
        <begin position="2"/>
        <end position="118"/>
    </location>
</feature>
<dbReference type="EMBL" id="CP098023">
    <property type="protein sequence ID" value="WKD50240.1"/>
    <property type="molecule type" value="Genomic_DNA"/>
</dbReference>
<name>A0ABY9EFU8_9GAMM</name>
<evidence type="ECO:0000259" key="5">
    <source>
        <dbReference type="PROSITE" id="PS51891"/>
    </source>
</evidence>
<dbReference type="Gene3D" id="3.90.1590.10">
    <property type="entry name" value="glutathione-dependent formaldehyde- activating enzyme (gfa)"/>
    <property type="match status" value="1"/>
</dbReference>
<sequence>MVQGECNCGAVSFTVDAGISDVFVCHCSICRRSTGSGGIAVAVVANKALAWIKGQDQISYWSKPGHEWHTYFCQVCGTAVPGENDAESMYLPVGTLTSGCENLRVAHHLYVHSKASWEEIGDSGKQHIENYKP</sequence>
<gene>
    <name evidence="6" type="ORF">M8T91_02065</name>
</gene>
<dbReference type="Pfam" id="PF04828">
    <property type="entry name" value="GFA"/>
    <property type="match status" value="1"/>
</dbReference>
<evidence type="ECO:0000256" key="3">
    <source>
        <dbReference type="ARBA" id="ARBA00022833"/>
    </source>
</evidence>
<evidence type="ECO:0000256" key="1">
    <source>
        <dbReference type="ARBA" id="ARBA00005495"/>
    </source>
</evidence>
<keyword evidence="3" id="KW-0862">Zinc</keyword>